<evidence type="ECO:0008006" key="4">
    <source>
        <dbReference type="Google" id="ProtNLM"/>
    </source>
</evidence>
<dbReference type="EMBL" id="JASVEJ010000021">
    <property type="protein sequence ID" value="MDL5056935.1"/>
    <property type="molecule type" value="Genomic_DNA"/>
</dbReference>
<proteinExistence type="predicted"/>
<feature type="region of interest" description="Disordered" evidence="1">
    <location>
        <begin position="221"/>
        <end position="257"/>
    </location>
</feature>
<comment type="caution">
    <text evidence="2">The sequence shown here is derived from an EMBL/GenBank/DDBJ whole genome shotgun (WGS) entry which is preliminary data.</text>
</comment>
<dbReference type="Gene3D" id="3.90.226.10">
    <property type="entry name" value="2-enoyl-CoA Hydratase, Chain A, domain 1"/>
    <property type="match status" value="1"/>
</dbReference>
<sequence>MAKISRKKPTARIPSPAPMLMDEYIAAVEKTQAIFRRLAVRMKMPFISYWTSSGGSICHNDIIVFSHLLAEMPKAKTLALFLKSNGGNPEAALRLVHLLRTQFEKIILLAPFECASAATMVALGANEIHMGPTSYLTAVDSSLKHDLSPVDHNNYLVSVSQDEVSRILRLWKQQTGAQNPFPEVYKYLHPLVIGALDRSSSLSMRVCEELLSYHLRDRKKSGASAGSSTANTLRTPTRSPRGRRFASDSMSSRWIRA</sequence>
<protein>
    <recommendedName>
        <fullName evidence="4">Serine dehydrogenase proteinase</fullName>
    </recommendedName>
</protein>
<name>A0ABT7LY47_9CYAN</name>
<dbReference type="RefSeq" id="WP_286004336.1">
    <property type="nucleotide sequence ID" value="NZ_JASVEJ010000021.1"/>
</dbReference>
<feature type="compositionally biased region" description="Polar residues" evidence="1">
    <location>
        <begin position="229"/>
        <end position="238"/>
    </location>
</feature>
<evidence type="ECO:0000256" key="1">
    <source>
        <dbReference type="SAM" id="MobiDB-lite"/>
    </source>
</evidence>
<evidence type="ECO:0000313" key="3">
    <source>
        <dbReference type="Proteomes" id="UP001230986"/>
    </source>
</evidence>
<dbReference type="Proteomes" id="UP001230986">
    <property type="component" value="Unassembled WGS sequence"/>
</dbReference>
<dbReference type="InterPro" id="IPR029045">
    <property type="entry name" value="ClpP/crotonase-like_dom_sf"/>
</dbReference>
<organism evidence="2 3">
    <name type="scientific">Geitlerinema calcuttense NRMC-F 0142</name>
    <dbReference type="NCBI Taxonomy" id="2922238"/>
    <lineage>
        <taxon>Bacteria</taxon>
        <taxon>Bacillati</taxon>
        <taxon>Cyanobacteriota</taxon>
        <taxon>Cyanophyceae</taxon>
        <taxon>Geitlerinematales</taxon>
        <taxon>Geitlerinemataceae</taxon>
        <taxon>Geitlerinema</taxon>
    </lineage>
</organism>
<feature type="compositionally biased region" description="Polar residues" evidence="1">
    <location>
        <begin position="248"/>
        <end position="257"/>
    </location>
</feature>
<dbReference type="SUPFAM" id="SSF52096">
    <property type="entry name" value="ClpP/crotonase"/>
    <property type="match status" value="1"/>
</dbReference>
<reference evidence="2 3" key="1">
    <citation type="submission" date="2023-06" db="EMBL/GenBank/DDBJ databases">
        <title>Whole genome sequence of Oscillatoria calcuttensis NRMC-F 0142.</title>
        <authorList>
            <person name="Shakena Fathima T."/>
            <person name="Muralitharan G."/>
            <person name="Thajuddin N."/>
        </authorList>
    </citation>
    <scope>NUCLEOTIDE SEQUENCE [LARGE SCALE GENOMIC DNA]</scope>
    <source>
        <strain evidence="2 3">NRMC-F 0142</strain>
    </source>
</reference>
<accession>A0ABT7LY47</accession>
<gene>
    <name evidence="2" type="ORF">QQ055_05575</name>
</gene>
<keyword evidence="3" id="KW-1185">Reference proteome</keyword>
<evidence type="ECO:0000313" key="2">
    <source>
        <dbReference type="EMBL" id="MDL5056935.1"/>
    </source>
</evidence>